<reference evidence="6 7" key="1">
    <citation type="submission" date="2020-02" db="EMBL/GenBank/DDBJ databases">
        <title>Whole-genome analyses of novel actinobacteria.</title>
        <authorList>
            <person name="Sahin N."/>
        </authorList>
    </citation>
    <scope>NUCLEOTIDE SEQUENCE [LARGE SCALE GENOMIC DNA]</scope>
    <source>
        <strain evidence="6 7">A7024</strain>
    </source>
</reference>
<keyword evidence="3" id="KW-0804">Transcription</keyword>
<evidence type="ECO:0000313" key="6">
    <source>
        <dbReference type="EMBL" id="NGN62994.1"/>
    </source>
</evidence>
<evidence type="ECO:0000256" key="1">
    <source>
        <dbReference type="ARBA" id="ARBA00023015"/>
    </source>
</evidence>
<dbReference type="PROSITE" id="PS50949">
    <property type="entry name" value="HTH_GNTR"/>
    <property type="match status" value="1"/>
</dbReference>
<dbReference type="Pfam" id="PF13551">
    <property type="entry name" value="HTH_29"/>
    <property type="match status" value="1"/>
</dbReference>
<dbReference type="InterPro" id="IPR000524">
    <property type="entry name" value="Tscrpt_reg_HTH_GntR"/>
</dbReference>
<organism evidence="6 7">
    <name type="scientific">Streptomyces coryli</name>
    <dbReference type="NCBI Taxonomy" id="1128680"/>
    <lineage>
        <taxon>Bacteria</taxon>
        <taxon>Bacillati</taxon>
        <taxon>Actinomycetota</taxon>
        <taxon>Actinomycetes</taxon>
        <taxon>Kitasatosporales</taxon>
        <taxon>Streptomycetaceae</taxon>
        <taxon>Streptomyces</taxon>
    </lineage>
</organism>
<dbReference type="Proteomes" id="UP000481583">
    <property type="component" value="Unassembled WGS sequence"/>
</dbReference>
<feature type="domain" description="HTH gntR-type" evidence="5">
    <location>
        <begin position="165"/>
        <end position="232"/>
    </location>
</feature>
<feature type="region of interest" description="Disordered" evidence="4">
    <location>
        <begin position="70"/>
        <end position="92"/>
    </location>
</feature>
<dbReference type="Pfam" id="PF07729">
    <property type="entry name" value="FCD"/>
    <property type="match status" value="1"/>
</dbReference>
<proteinExistence type="predicted"/>
<keyword evidence="7" id="KW-1185">Reference proteome</keyword>
<dbReference type="Gene3D" id="1.10.10.10">
    <property type="entry name" value="Winged helix-like DNA-binding domain superfamily/Winged helix DNA-binding domain"/>
    <property type="match status" value="1"/>
</dbReference>
<dbReference type="RefSeq" id="WP_165231430.1">
    <property type="nucleotide sequence ID" value="NZ_JAAKZV010000007.1"/>
</dbReference>
<dbReference type="PRINTS" id="PR00033">
    <property type="entry name" value="HTHASNC"/>
</dbReference>
<dbReference type="InterPro" id="IPR008920">
    <property type="entry name" value="TF_FadR/GntR_C"/>
</dbReference>
<dbReference type="PANTHER" id="PTHR43537:SF45">
    <property type="entry name" value="GNTR FAMILY REGULATORY PROTEIN"/>
    <property type="match status" value="1"/>
</dbReference>
<evidence type="ECO:0000256" key="4">
    <source>
        <dbReference type="SAM" id="MobiDB-lite"/>
    </source>
</evidence>
<dbReference type="SUPFAM" id="SSF46689">
    <property type="entry name" value="Homeodomain-like"/>
    <property type="match status" value="1"/>
</dbReference>
<feature type="region of interest" description="Disordered" evidence="4">
    <location>
        <begin position="363"/>
        <end position="383"/>
    </location>
</feature>
<dbReference type="SMART" id="SM00345">
    <property type="entry name" value="HTH_GNTR"/>
    <property type="match status" value="1"/>
</dbReference>
<gene>
    <name evidence="6" type="ORF">G5C51_03625</name>
</gene>
<dbReference type="SUPFAM" id="SSF48008">
    <property type="entry name" value="GntR ligand-binding domain-like"/>
    <property type="match status" value="1"/>
</dbReference>
<dbReference type="Gene3D" id="1.20.120.530">
    <property type="entry name" value="GntR ligand-binding domain-like"/>
    <property type="match status" value="1"/>
</dbReference>
<dbReference type="InterPro" id="IPR036388">
    <property type="entry name" value="WH-like_DNA-bd_sf"/>
</dbReference>
<comment type="caution">
    <text evidence="6">The sequence shown here is derived from an EMBL/GenBank/DDBJ whole genome shotgun (WGS) entry which is preliminary data.</text>
</comment>
<dbReference type="CDD" id="cd07377">
    <property type="entry name" value="WHTH_GntR"/>
    <property type="match status" value="1"/>
</dbReference>
<dbReference type="GO" id="GO:0003700">
    <property type="term" value="F:DNA-binding transcription factor activity"/>
    <property type="evidence" value="ECO:0007669"/>
    <property type="project" value="InterPro"/>
</dbReference>
<evidence type="ECO:0000259" key="5">
    <source>
        <dbReference type="PROSITE" id="PS50949"/>
    </source>
</evidence>
<evidence type="ECO:0000313" key="7">
    <source>
        <dbReference type="Proteomes" id="UP000481583"/>
    </source>
</evidence>
<dbReference type="InterPro" id="IPR009057">
    <property type="entry name" value="Homeodomain-like_sf"/>
</dbReference>
<evidence type="ECO:0000256" key="2">
    <source>
        <dbReference type="ARBA" id="ARBA00023125"/>
    </source>
</evidence>
<dbReference type="EMBL" id="JAAKZV010000007">
    <property type="protein sequence ID" value="NGN62994.1"/>
    <property type="molecule type" value="Genomic_DNA"/>
</dbReference>
<dbReference type="InterPro" id="IPR000485">
    <property type="entry name" value="AsnC-type_HTH_dom"/>
</dbReference>
<dbReference type="GO" id="GO:0043565">
    <property type="term" value="F:sequence-specific DNA binding"/>
    <property type="evidence" value="ECO:0007669"/>
    <property type="project" value="InterPro"/>
</dbReference>
<accession>A0A6G4TT06</accession>
<keyword evidence="1" id="KW-0805">Transcription regulation</keyword>
<dbReference type="SUPFAM" id="SSF46785">
    <property type="entry name" value="Winged helix' DNA-binding domain"/>
    <property type="match status" value="1"/>
</dbReference>
<dbReference type="AlphaFoldDB" id="A0A6G4TT06"/>
<dbReference type="Pfam" id="PF00392">
    <property type="entry name" value="GntR"/>
    <property type="match status" value="1"/>
</dbReference>
<protein>
    <submittedName>
        <fullName evidence="6">FCD domain-containing protein</fullName>
    </submittedName>
</protein>
<evidence type="ECO:0000256" key="3">
    <source>
        <dbReference type="ARBA" id="ARBA00023163"/>
    </source>
</evidence>
<dbReference type="SMART" id="SM00895">
    <property type="entry name" value="FCD"/>
    <property type="match status" value="1"/>
</dbReference>
<name>A0A6G4TT06_9ACTN</name>
<sequence>MPDTRQFPRLSDEDRTALREWSDRPPETLRLRSRIILACAEGLANAEVAKRLQVSPATVAKWRERYLSHGISGLGDAPRSGRPRTSSRHDAEQQIARLVEQARDGGPVPSTRALARTLGLSQSTVARIWQEQQRRLPPPPAPPRAAVPPAAPAVEMPGSDHVPRRLLSDHVYGLLRSWIVGGELAPGQRLVEAEVAKRVGTSQAPAREAIKRLAHEGLVSSQPHRGTYVAHVSERQAQEVRDIRVMFEEYAARRATGRLTPEQLRLLGDDVDRLRRCAETGDIGAFREADMSFHRHVCEAAGNSALTRLWQMIESSMWGLHVVGNPLYVGDWGAMAEYHAELVAALEHGDPDTAGPMFAAHAAGEASRYHREHPAPGPRGDLP</sequence>
<dbReference type="InterPro" id="IPR011711">
    <property type="entry name" value="GntR_C"/>
</dbReference>
<dbReference type="InterPro" id="IPR036390">
    <property type="entry name" value="WH_DNA-bd_sf"/>
</dbReference>
<dbReference type="PANTHER" id="PTHR43537">
    <property type="entry name" value="TRANSCRIPTIONAL REGULATOR, GNTR FAMILY"/>
    <property type="match status" value="1"/>
</dbReference>
<keyword evidence="2" id="KW-0238">DNA-binding</keyword>